<dbReference type="GO" id="GO:0030151">
    <property type="term" value="F:molybdenum ion binding"/>
    <property type="evidence" value="ECO:0007669"/>
    <property type="project" value="InterPro"/>
</dbReference>
<feature type="domain" description="MOSC" evidence="1">
    <location>
        <begin position="464"/>
        <end position="611"/>
    </location>
</feature>
<dbReference type="Pfam" id="PF03476">
    <property type="entry name" value="MOSC_N"/>
    <property type="match status" value="2"/>
</dbReference>
<comment type="caution">
    <text evidence="2">The sequence shown here is derived from an EMBL/GenBank/DDBJ whole genome shotgun (WGS) entry which is preliminary data.</text>
</comment>
<dbReference type="EMBL" id="CAJPWZ010001274">
    <property type="protein sequence ID" value="CAG2211769.1"/>
    <property type="molecule type" value="Genomic_DNA"/>
</dbReference>
<dbReference type="OrthoDB" id="17255at2759"/>
<reference evidence="2" key="1">
    <citation type="submission" date="2021-03" db="EMBL/GenBank/DDBJ databases">
        <authorList>
            <person name="Bekaert M."/>
        </authorList>
    </citation>
    <scope>NUCLEOTIDE SEQUENCE</scope>
</reference>
<evidence type="ECO:0000313" key="3">
    <source>
        <dbReference type="Proteomes" id="UP000683360"/>
    </source>
</evidence>
<accession>A0A8S3RZK9</accession>
<dbReference type="Pfam" id="PF03473">
    <property type="entry name" value="MOSC"/>
    <property type="match status" value="2"/>
</dbReference>
<evidence type="ECO:0000259" key="1">
    <source>
        <dbReference type="PROSITE" id="PS51340"/>
    </source>
</evidence>
<dbReference type="AlphaFoldDB" id="A0A8S3RZK9"/>
<feature type="domain" description="MOSC" evidence="1">
    <location>
        <begin position="171"/>
        <end position="317"/>
    </location>
</feature>
<dbReference type="Proteomes" id="UP000683360">
    <property type="component" value="Unassembled WGS sequence"/>
</dbReference>
<dbReference type="PANTHER" id="PTHR14237:SF19">
    <property type="entry name" value="MITOCHONDRIAL AMIDOXIME REDUCING COMPONENT 1"/>
    <property type="match status" value="1"/>
</dbReference>
<evidence type="ECO:0000313" key="2">
    <source>
        <dbReference type="EMBL" id="CAG2211769.1"/>
    </source>
</evidence>
<dbReference type="InterPro" id="IPR005303">
    <property type="entry name" value="MOCOS_middle"/>
</dbReference>
<dbReference type="SUPFAM" id="SSF141673">
    <property type="entry name" value="MOSC N-terminal domain-like"/>
    <property type="match status" value="2"/>
</dbReference>
<dbReference type="SUPFAM" id="SSF50800">
    <property type="entry name" value="PK beta-barrel domain-like"/>
    <property type="match status" value="2"/>
</dbReference>
<dbReference type="PROSITE" id="PS51340">
    <property type="entry name" value="MOSC"/>
    <property type="match status" value="2"/>
</dbReference>
<dbReference type="GO" id="GO:0030170">
    <property type="term" value="F:pyridoxal phosphate binding"/>
    <property type="evidence" value="ECO:0007669"/>
    <property type="project" value="InterPro"/>
</dbReference>
<gene>
    <name evidence="2" type="ORF">MEDL_25802</name>
</gene>
<dbReference type="InterPro" id="IPR005302">
    <property type="entry name" value="MoCF_Sase_C"/>
</dbReference>
<proteinExistence type="predicted"/>
<organism evidence="2 3">
    <name type="scientific">Mytilus edulis</name>
    <name type="common">Blue mussel</name>
    <dbReference type="NCBI Taxonomy" id="6550"/>
    <lineage>
        <taxon>Eukaryota</taxon>
        <taxon>Metazoa</taxon>
        <taxon>Spiralia</taxon>
        <taxon>Lophotrochozoa</taxon>
        <taxon>Mollusca</taxon>
        <taxon>Bivalvia</taxon>
        <taxon>Autobranchia</taxon>
        <taxon>Pteriomorphia</taxon>
        <taxon>Mytilida</taxon>
        <taxon>Mytiloidea</taxon>
        <taxon>Mytilidae</taxon>
        <taxon>Mytilinae</taxon>
        <taxon>Mytilus</taxon>
    </lineage>
</organism>
<keyword evidence="3" id="KW-1185">Reference proteome</keyword>
<dbReference type="PANTHER" id="PTHR14237">
    <property type="entry name" value="MOLYBDOPTERIN COFACTOR SULFURASE MOSC"/>
    <property type="match status" value="1"/>
</dbReference>
<sequence>MSDGSVFIAFLSITSAKIAFLAYCRRKKLQSFEQIGIIKSMNQFPVKSGGPIHLDTAQCTITGLHYNNITDRHWMVIRRDGAFLSARKEPKLVLIKPSSEGDNLLLDAPGMPTLVLPKCPPIDKSSKLIKCRVWDEYITGLYCGEDAESWIAKYLGYDGPSIVVSTPSMEKRDSSLVFKEFGNPAVEGDLSTFADFGAYMILSQASLDDLNTRLEKKVTMTRFRPNITIDGCGPYDEDNWAEMKIGNSVYMRLLDLCGRCILTTVDPGTGEKDAKRQPLETLKSYRLITEAIDPCFGVNAAVDIEGEIKVGDPVYVIRKRKKLQKFEKIGTIKSINQFPVKSGGPIHLDSAKCTITGLHYNNITDRHWMVIRRSGSFLSARQEPKLVLIKPSSDGDNLLLDAPGMPTLVLPICPPIDKSSKLIKCRVLNAYITGLYCGKDAESWIAKYLGYDGPSIVVSTPYMVKRDSSLVVKKFGNPAVEGDLSAFANFGAYMILSQSSLDDLNTRLEKKVTMTRFRPNITIDGCGPYDEDNWAEMKIGNSVYMRMLDLCDRCSLTTVDPATGDKDTRRQPLATLKSYRCVMEGIVPFFGVNAAIDIEGEIKVGDPVYVIRK</sequence>
<protein>
    <submittedName>
        <fullName evidence="2">Mitochondrial amidoxime-reducing component 1,Mitochondrial amidoxime reducing component 2</fullName>
    </submittedName>
</protein>
<dbReference type="InterPro" id="IPR011037">
    <property type="entry name" value="Pyrv_Knase-like_insert_dom_sf"/>
</dbReference>
<name>A0A8S3RZK9_MYTED</name>
<dbReference type="GO" id="GO:0003824">
    <property type="term" value="F:catalytic activity"/>
    <property type="evidence" value="ECO:0007669"/>
    <property type="project" value="InterPro"/>
</dbReference>